<dbReference type="Proteomes" id="UP000320762">
    <property type="component" value="Unassembled WGS sequence"/>
</dbReference>
<comment type="caution">
    <text evidence="2">The sequence shown here is derived from an EMBL/GenBank/DDBJ whole genome shotgun (WGS) entry which is preliminary data.</text>
</comment>
<gene>
    <name evidence="2" type="ORF">BD626DRAFT_413835</name>
</gene>
<dbReference type="OrthoDB" id="432234at2759"/>
<keyword evidence="3" id="KW-1185">Reference proteome</keyword>
<evidence type="ECO:0000313" key="2">
    <source>
        <dbReference type="EMBL" id="TRM56488.1"/>
    </source>
</evidence>
<proteinExistence type="predicted"/>
<dbReference type="AlphaFoldDB" id="A0A550BVC9"/>
<dbReference type="Pfam" id="PF14214">
    <property type="entry name" value="Helitron_like_N"/>
    <property type="match status" value="1"/>
</dbReference>
<reference evidence="2 3" key="1">
    <citation type="journal article" date="2019" name="New Phytol.">
        <title>Comparative genomics reveals unique wood-decay strategies and fruiting body development in the Schizophyllaceae.</title>
        <authorList>
            <person name="Almasi E."/>
            <person name="Sahu N."/>
            <person name="Krizsan K."/>
            <person name="Balint B."/>
            <person name="Kovacs G.M."/>
            <person name="Kiss B."/>
            <person name="Cseklye J."/>
            <person name="Drula E."/>
            <person name="Henrissat B."/>
            <person name="Nagy I."/>
            <person name="Chovatia M."/>
            <person name="Adam C."/>
            <person name="LaButti K."/>
            <person name="Lipzen A."/>
            <person name="Riley R."/>
            <person name="Grigoriev I.V."/>
            <person name="Nagy L.G."/>
        </authorList>
    </citation>
    <scope>NUCLEOTIDE SEQUENCE [LARGE SCALE GENOMIC DNA]</scope>
    <source>
        <strain evidence="2 3">NL-1724</strain>
    </source>
</reference>
<feature type="non-terminal residue" evidence="2">
    <location>
        <position position="268"/>
    </location>
</feature>
<name>A0A550BVC9_9AGAR</name>
<feature type="domain" description="Helitron helicase-like" evidence="1">
    <location>
        <begin position="71"/>
        <end position="261"/>
    </location>
</feature>
<organism evidence="2 3">
    <name type="scientific">Schizophyllum amplum</name>
    <dbReference type="NCBI Taxonomy" id="97359"/>
    <lineage>
        <taxon>Eukaryota</taxon>
        <taxon>Fungi</taxon>
        <taxon>Dikarya</taxon>
        <taxon>Basidiomycota</taxon>
        <taxon>Agaricomycotina</taxon>
        <taxon>Agaricomycetes</taxon>
        <taxon>Agaricomycetidae</taxon>
        <taxon>Agaricales</taxon>
        <taxon>Schizophyllaceae</taxon>
        <taxon>Schizophyllum</taxon>
    </lineage>
</organism>
<sequence>MRKLDALLAIKQGKPFLKYPSGSTPLPTRHNPQVYGHLWPTLFPYGTGMIGNDAVRSDNSIGFRQVDAKTHVAHLLQSAGDRRFQTHLSFIFVMNSILMRSKTSYSTNLAVKKKWFPHVDALYSKVGDSTIDAFKEKLRKNPFAKADTEGEVAALSLIRYVNVVAEHIPGSMGDVESMRRELFSTVNTDGIPHLFCTLNVSDTNSPLAAVMAGRDLDLNKFFDSLTPQAENLKRAQLLSQNPVAAAQFFHFSVRNLLGILLGTAREDG</sequence>
<accession>A0A550BVC9</accession>
<dbReference type="InterPro" id="IPR025476">
    <property type="entry name" value="Helitron_helicase-like"/>
</dbReference>
<evidence type="ECO:0000259" key="1">
    <source>
        <dbReference type="Pfam" id="PF14214"/>
    </source>
</evidence>
<dbReference type="EMBL" id="VDMD01000068">
    <property type="protein sequence ID" value="TRM56488.1"/>
    <property type="molecule type" value="Genomic_DNA"/>
</dbReference>
<dbReference type="STRING" id="97359.A0A550BVC9"/>
<protein>
    <recommendedName>
        <fullName evidence="1">Helitron helicase-like domain-containing protein</fullName>
    </recommendedName>
</protein>
<evidence type="ECO:0000313" key="3">
    <source>
        <dbReference type="Proteomes" id="UP000320762"/>
    </source>
</evidence>